<protein>
    <submittedName>
        <fullName evidence="2">Uncharacterized protein</fullName>
    </submittedName>
</protein>
<keyword evidence="3" id="KW-1185">Reference proteome</keyword>
<gene>
    <name evidence="2" type="ORF">QE152_g39951</name>
</gene>
<name>A0AAW1HSQ9_POPJA</name>
<proteinExistence type="predicted"/>
<feature type="region of interest" description="Disordered" evidence="1">
    <location>
        <begin position="40"/>
        <end position="68"/>
    </location>
</feature>
<accession>A0AAW1HSQ9</accession>
<reference evidence="2 3" key="1">
    <citation type="journal article" date="2024" name="BMC Genomics">
        <title>De novo assembly and annotation of Popillia japonica's genome with initial clues to its potential as an invasive pest.</title>
        <authorList>
            <person name="Cucini C."/>
            <person name="Boschi S."/>
            <person name="Funari R."/>
            <person name="Cardaioli E."/>
            <person name="Iannotti N."/>
            <person name="Marturano G."/>
            <person name="Paoli F."/>
            <person name="Bruttini M."/>
            <person name="Carapelli A."/>
            <person name="Frati F."/>
            <person name="Nardi F."/>
        </authorList>
    </citation>
    <scope>NUCLEOTIDE SEQUENCE [LARGE SCALE GENOMIC DNA]</scope>
    <source>
        <strain evidence="2">DMR45628</strain>
    </source>
</reference>
<dbReference type="EMBL" id="JASPKY010001012">
    <property type="protein sequence ID" value="KAK9679543.1"/>
    <property type="molecule type" value="Genomic_DNA"/>
</dbReference>
<organism evidence="2 3">
    <name type="scientific">Popillia japonica</name>
    <name type="common">Japanese beetle</name>
    <dbReference type="NCBI Taxonomy" id="7064"/>
    <lineage>
        <taxon>Eukaryota</taxon>
        <taxon>Metazoa</taxon>
        <taxon>Ecdysozoa</taxon>
        <taxon>Arthropoda</taxon>
        <taxon>Hexapoda</taxon>
        <taxon>Insecta</taxon>
        <taxon>Pterygota</taxon>
        <taxon>Neoptera</taxon>
        <taxon>Endopterygota</taxon>
        <taxon>Coleoptera</taxon>
        <taxon>Polyphaga</taxon>
        <taxon>Scarabaeiformia</taxon>
        <taxon>Scarabaeidae</taxon>
        <taxon>Rutelinae</taxon>
        <taxon>Popillia</taxon>
    </lineage>
</organism>
<evidence type="ECO:0000256" key="1">
    <source>
        <dbReference type="SAM" id="MobiDB-lite"/>
    </source>
</evidence>
<evidence type="ECO:0000313" key="3">
    <source>
        <dbReference type="Proteomes" id="UP001458880"/>
    </source>
</evidence>
<dbReference type="AlphaFoldDB" id="A0AAW1HSQ9"/>
<sequence>MKSSRSVLRSHDDGKAILQTDKVLQTSVINKEINKENINESIEKTSANDESDSDNTATVNTLPRKRKKENLCEKRHREKMARLDTFNDLFKKMVDKM</sequence>
<evidence type="ECO:0000313" key="2">
    <source>
        <dbReference type="EMBL" id="KAK9679543.1"/>
    </source>
</evidence>
<comment type="caution">
    <text evidence="2">The sequence shown here is derived from an EMBL/GenBank/DDBJ whole genome shotgun (WGS) entry which is preliminary data.</text>
</comment>
<dbReference type="Proteomes" id="UP001458880">
    <property type="component" value="Unassembled WGS sequence"/>
</dbReference>